<feature type="compositionally biased region" description="Low complexity" evidence="2">
    <location>
        <begin position="348"/>
        <end position="374"/>
    </location>
</feature>
<dbReference type="Pfam" id="PF00326">
    <property type="entry name" value="Peptidase_S9"/>
    <property type="match status" value="1"/>
</dbReference>
<feature type="transmembrane region" description="Helical" evidence="3">
    <location>
        <begin position="478"/>
        <end position="499"/>
    </location>
</feature>
<protein>
    <recommendedName>
        <fullName evidence="5">Peptidase S9 prolyl oligopeptidase catalytic domain-containing protein</fullName>
    </recommendedName>
</protein>
<keyword evidence="3" id="KW-0812">Transmembrane</keyword>
<reference evidence="6 7" key="1">
    <citation type="submission" date="2021-01" db="EMBL/GenBank/DDBJ databases">
        <title>Whole genome shotgun sequence of Microbispora amethystogenes NBRC 101907.</title>
        <authorList>
            <person name="Komaki H."/>
            <person name="Tamura T."/>
        </authorList>
    </citation>
    <scope>NUCLEOTIDE SEQUENCE [LARGE SCALE GENOMIC DNA]</scope>
    <source>
        <strain evidence="6 7">NBRC 101907</strain>
    </source>
</reference>
<dbReference type="InterPro" id="IPR002471">
    <property type="entry name" value="Pept_S9_AS"/>
</dbReference>
<dbReference type="SUPFAM" id="SSF53474">
    <property type="entry name" value="alpha/beta-Hydrolases"/>
    <property type="match status" value="1"/>
</dbReference>
<dbReference type="PANTHER" id="PTHR43265:SF1">
    <property type="entry name" value="ESTERASE ESTD"/>
    <property type="match status" value="1"/>
</dbReference>
<feature type="transmembrane region" description="Helical" evidence="3">
    <location>
        <begin position="442"/>
        <end position="466"/>
    </location>
</feature>
<evidence type="ECO:0000259" key="5">
    <source>
        <dbReference type="Pfam" id="PF00326"/>
    </source>
</evidence>
<gene>
    <name evidence="6" type="ORF">Mam01_67690</name>
</gene>
<dbReference type="InterPro" id="IPR053145">
    <property type="entry name" value="AB_hydrolase_Est10"/>
</dbReference>
<keyword evidence="3" id="KW-0472">Membrane</keyword>
<dbReference type="InterPro" id="IPR001375">
    <property type="entry name" value="Peptidase_S9_cat"/>
</dbReference>
<dbReference type="InterPro" id="IPR029058">
    <property type="entry name" value="AB_hydrolase_fold"/>
</dbReference>
<dbReference type="PROSITE" id="PS00708">
    <property type="entry name" value="PRO_ENDOPEP_SER"/>
    <property type="match status" value="1"/>
</dbReference>
<keyword evidence="3" id="KW-1133">Transmembrane helix</keyword>
<evidence type="ECO:0000256" key="4">
    <source>
        <dbReference type="SAM" id="SignalP"/>
    </source>
</evidence>
<dbReference type="EMBL" id="BOOB01000064">
    <property type="protein sequence ID" value="GIH36605.1"/>
    <property type="molecule type" value="Genomic_DNA"/>
</dbReference>
<feature type="domain" description="Peptidase S9 prolyl oligopeptidase catalytic" evidence="5">
    <location>
        <begin position="112"/>
        <end position="286"/>
    </location>
</feature>
<feature type="transmembrane region" description="Helical" evidence="3">
    <location>
        <begin position="316"/>
        <end position="336"/>
    </location>
</feature>
<sequence length="502" mass="53437">MFAARKLLGLVGVLLMTAAFTLAPGAAGAAGAAGAEEVTFTSDGTRLNGTVFAPPGTGHRRPGLVLVSVSGWMPREELHKMVAPFVDAGVVTFVYEKRTAGYSATQRSYSRLADDALAAVRLLRARPDVDPDRVGLWGVSEGGWVAPLVAARSPEVGFVVLLAASGVQPARQTAWHLDNLLRHDGVSGPLALNGVRLAEGLGQFPEAAFDPASALTRMRQPVFAVWGADDHTVPPAESMAVVRNALEAGGNHDYTMRVVSSATHPLARGTTWIVPEFYDLVVAWLKSPEAAGRSDAPPAQERTSLPVEPRTWYESAWAQGGALVLMAVLFSAYLGAGLAGRRRRRRAAAAQGSARGPEQGSQQGPEQQPQRGSQLGSQRDSQPEPRRDSQRDSQRDSRHDPGMRRTARLLAVCGLLAPLGLVCYVVALLLTQRTGAVGGVVVPYLALRGIVLLAVAAMAFVAAGWWRARRRITRAERVRLGLLLGGGAVLLPWAAYWGLLFG</sequence>
<evidence type="ECO:0000313" key="7">
    <source>
        <dbReference type="Proteomes" id="UP000651728"/>
    </source>
</evidence>
<feature type="compositionally biased region" description="Basic and acidic residues" evidence="2">
    <location>
        <begin position="381"/>
        <end position="401"/>
    </location>
</feature>
<feature type="chain" id="PRO_5046030600" description="Peptidase S9 prolyl oligopeptidase catalytic domain-containing protein" evidence="4">
    <location>
        <begin position="30"/>
        <end position="502"/>
    </location>
</feature>
<dbReference type="Gene3D" id="3.40.50.1820">
    <property type="entry name" value="alpha/beta hydrolase"/>
    <property type="match status" value="1"/>
</dbReference>
<feature type="signal peptide" evidence="4">
    <location>
        <begin position="1"/>
        <end position="29"/>
    </location>
</feature>
<organism evidence="6 7">
    <name type="scientific">Microbispora amethystogenes</name>
    <dbReference type="NCBI Taxonomy" id="1427754"/>
    <lineage>
        <taxon>Bacteria</taxon>
        <taxon>Bacillati</taxon>
        <taxon>Actinomycetota</taxon>
        <taxon>Actinomycetes</taxon>
        <taxon>Streptosporangiales</taxon>
        <taxon>Streptosporangiaceae</taxon>
        <taxon>Microbispora</taxon>
    </lineage>
</organism>
<dbReference type="Proteomes" id="UP000651728">
    <property type="component" value="Unassembled WGS sequence"/>
</dbReference>
<name>A0ABQ4FP66_9ACTN</name>
<evidence type="ECO:0000256" key="1">
    <source>
        <dbReference type="ARBA" id="ARBA00022801"/>
    </source>
</evidence>
<feature type="transmembrane region" description="Helical" evidence="3">
    <location>
        <begin position="409"/>
        <end position="430"/>
    </location>
</feature>
<keyword evidence="7" id="KW-1185">Reference proteome</keyword>
<evidence type="ECO:0000256" key="3">
    <source>
        <dbReference type="SAM" id="Phobius"/>
    </source>
</evidence>
<feature type="region of interest" description="Disordered" evidence="2">
    <location>
        <begin position="345"/>
        <end position="401"/>
    </location>
</feature>
<evidence type="ECO:0000256" key="2">
    <source>
        <dbReference type="SAM" id="MobiDB-lite"/>
    </source>
</evidence>
<evidence type="ECO:0000313" key="6">
    <source>
        <dbReference type="EMBL" id="GIH36605.1"/>
    </source>
</evidence>
<keyword evidence="4" id="KW-0732">Signal</keyword>
<keyword evidence="1" id="KW-0378">Hydrolase</keyword>
<comment type="caution">
    <text evidence="6">The sequence shown here is derived from an EMBL/GenBank/DDBJ whole genome shotgun (WGS) entry which is preliminary data.</text>
</comment>
<dbReference type="RefSeq" id="WP_204289207.1">
    <property type="nucleotide sequence ID" value="NZ_BAABEJ010000012.1"/>
</dbReference>
<dbReference type="PANTHER" id="PTHR43265">
    <property type="entry name" value="ESTERASE ESTD"/>
    <property type="match status" value="1"/>
</dbReference>
<proteinExistence type="predicted"/>
<accession>A0ABQ4FP66</accession>